<accession>A0ABW7VHD3</accession>
<reference evidence="1 2" key="1">
    <citation type="submission" date="2024-10" db="EMBL/GenBank/DDBJ databases">
        <title>The Natural Products Discovery Center: Release of the First 8490 Sequenced Strains for Exploring Actinobacteria Biosynthetic Diversity.</title>
        <authorList>
            <person name="Kalkreuter E."/>
            <person name="Kautsar S.A."/>
            <person name="Yang D."/>
            <person name="Bader C.D."/>
            <person name="Teijaro C.N."/>
            <person name="Fluegel L."/>
            <person name="Davis C.M."/>
            <person name="Simpson J.R."/>
            <person name="Lauterbach L."/>
            <person name="Steele A.D."/>
            <person name="Gui C."/>
            <person name="Meng S."/>
            <person name="Li G."/>
            <person name="Viehrig K."/>
            <person name="Ye F."/>
            <person name="Su P."/>
            <person name="Kiefer A.F."/>
            <person name="Nichols A."/>
            <person name="Cepeda A.J."/>
            <person name="Yan W."/>
            <person name="Fan B."/>
            <person name="Jiang Y."/>
            <person name="Adhikari A."/>
            <person name="Zheng C.-J."/>
            <person name="Schuster L."/>
            <person name="Cowan T.M."/>
            <person name="Smanski M.J."/>
            <person name="Chevrette M.G."/>
            <person name="De Carvalho L.P.S."/>
            <person name="Shen B."/>
        </authorList>
    </citation>
    <scope>NUCLEOTIDE SEQUENCE [LARGE SCALE GENOMIC DNA]</scope>
    <source>
        <strain evidence="1 2">NPDC020295</strain>
    </source>
</reference>
<gene>
    <name evidence="1" type="ORF">ACH49L_31285</name>
</gene>
<evidence type="ECO:0000313" key="2">
    <source>
        <dbReference type="Proteomes" id="UP001611397"/>
    </source>
</evidence>
<evidence type="ECO:0008006" key="3">
    <source>
        <dbReference type="Google" id="ProtNLM"/>
    </source>
</evidence>
<keyword evidence="2" id="KW-1185">Reference proteome</keyword>
<comment type="caution">
    <text evidence="1">The sequence shown here is derived from an EMBL/GenBank/DDBJ whole genome shotgun (WGS) entry which is preliminary data.</text>
</comment>
<dbReference type="EMBL" id="JBIRWM010000018">
    <property type="protein sequence ID" value="MFI2160130.1"/>
    <property type="molecule type" value="Genomic_DNA"/>
</dbReference>
<sequence>MTTPYSTTTAAASAPATPPARFLLLGDSHAACVGRAAEAAGLPFQGGPVGSGRDFLGAFFDPDGPDVVFRDAEAQRLYRRFLDALGAPSLDRLTVPLVCTFGLSAHTIATRENWAVHRDARGAYDPGFLGGDLFAALVRAMAGGALAFYEHAVGLGLRVLALMPPQRVPAMSDPAVFFAAQRVLRAELAARGVEIVDLRARVTDRSGLQRPAFSAADDPIHGNLAFGRLLVADLLDRGL</sequence>
<evidence type="ECO:0000313" key="1">
    <source>
        <dbReference type="EMBL" id="MFI2160130.1"/>
    </source>
</evidence>
<protein>
    <recommendedName>
        <fullName evidence="3">SGNH/GDSL hydrolase family protein</fullName>
    </recommendedName>
</protein>
<organism evidence="1 2">
    <name type="scientific">Streptomyces olivaceoviridis</name>
    <name type="common">Streptomyces corchorusii</name>
    <dbReference type="NCBI Taxonomy" id="1921"/>
    <lineage>
        <taxon>Bacteria</taxon>
        <taxon>Bacillati</taxon>
        <taxon>Actinomycetota</taxon>
        <taxon>Actinomycetes</taxon>
        <taxon>Kitasatosporales</taxon>
        <taxon>Streptomycetaceae</taxon>
        <taxon>Streptomyces</taxon>
    </lineage>
</organism>
<dbReference type="RefSeq" id="WP_244218474.1">
    <property type="nucleotide sequence ID" value="NZ_JBEXLW010000017.1"/>
</dbReference>
<proteinExistence type="predicted"/>
<name>A0ABW7VHD3_STROI</name>
<dbReference type="Proteomes" id="UP001611397">
    <property type="component" value="Unassembled WGS sequence"/>
</dbReference>